<dbReference type="AlphaFoldDB" id="F9S7A5"/>
<dbReference type="Proteomes" id="UP000004605">
    <property type="component" value="Unassembled WGS sequence"/>
</dbReference>
<evidence type="ECO:0000313" key="2">
    <source>
        <dbReference type="Proteomes" id="UP000004605"/>
    </source>
</evidence>
<evidence type="ECO:0000313" key="1">
    <source>
        <dbReference type="EMBL" id="EGU31603.1"/>
    </source>
</evidence>
<protein>
    <submittedName>
        <fullName evidence="1">Uncharacterized protein</fullName>
    </submittedName>
</protein>
<proteinExistence type="predicted"/>
<organism evidence="1 2">
    <name type="scientific">Vibrio ichthyoenteri ATCC 700023</name>
    <dbReference type="NCBI Taxonomy" id="870968"/>
    <lineage>
        <taxon>Bacteria</taxon>
        <taxon>Pseudomonadati</taxon>
        <taxon>Pseudomonadota</taxon>
        <taxon>Gammaproteobacteria</taxon>
        <taxon>Vibrionales</taxon>
        <taxon>Vibrionaceae</taxon>
        <taxon>Vibrio</taxon>
    </lineage>
</organism>
<comment type="caution">
    <text evidence="1">The sequence shown here is derived from an EMBL/GenBank/DDBJ whole genome shotgun (WGS) entry which is preliminary data.</text>
</comment>
<gene>
    <name evidence="1" type="ORF">VII00023_22264</name>
</gene>
<keyword evidence="2" id="KW-1185">Reference proteome</keyword>
<sequence>MAYCGGHLIANYDEYNAIGFEKKDLNRWIKVFTNASNKMSESYPALKDTQVEAFKAGKVKQTLDMFALSNHCIENVDRHFANERKLLKDEVNKNQYNQCEDYRKRFDADAQKYAYEYKQAERSGSLKNDPYKNTERFLRTLKLQQNDSLKLLKSCQSDSKLIFGQ</sequence>
<name>F9S7A5_9VIBR</name>
<dbReference type="EMBL" id="AFWF01000288">
    <property type="protein sequence ID" value="EGU31603.1"/>
    <property type="molecule type" value="Genomic_DNA"/>
</dbReference>
<accession>F9S7A5</accession>
<reference evidence="1 2" key="1">
    <citation type="journal article" date="2012" name="Int. J. Syst. Evol. Microbiol.">
        <title>Vibrio caribbeanicus sp. nov., isolated from the marine sponge Scleritoderma cyanea.</title>
        <authorList>
            <person name="Hoffmann M."/>
            <person name="Monday S.R."/>
            <person name="Allard M.W."/>
            <person name="Strain E.A."/>
            <person name="Whittaker P."/>
            <person name="Naum M."/>
            <person name="McCarthy P.J."/>
            <person name="Lopez J.V."/>
            <person name="Fischer M."/>
            <person name="Brown E.W."/>
        </authorList>
    </citation>
    <scope>NUCLEOTIDE SEQUENCE [LARGE SCALE GENOMIC DNA]</scope>
    <source>
        <strain evidence="1 2">ATCC 700023</strain>
    </source>
</reference>